<dbReference type="Proteomes" id="UP000566819">
    <property type="component" value="Unassembled WGS sequence"/>
</dbReference>
<dbReference type="AlphaFoldDB" id="A0A8H4W6Z2"/>
<reference evidence="2 3" key="1">
    <citation type="submission" date="2020-03" db="EMBL/GenBank/DDBJ databases">
        <title>Draft Genome Sequence of Cudoniella acicularis.</title>
        <authorList>
            <person name="Buettner E."/>
            <person name="Kellner H."/>
        </authorList>
    </citation>
    <scope>NUCLEOTIDE SEQUENCE [LARGE SCALE GENOMIC DNA]</scope>
    <source>
        <strain evidence="2 3">DSM 108380</strain>
    </source>
</reference>
<dbReference type="PANTHER" id="PTHR34587">
    <property type="entry name" value="VWFA DOMAIN-CONTAINING PROTEIN"/>
    <property type="match status" value="1"/>
</dbReference>
<proteinExistence type="predicted"/>
<name>A0A8H4W6Z2_9HELO</name>
<protein>
    <recommendedName>
        <fullName evidence="4">Cell wall mannoprotein</fullName>
    </recommendedName>
</protein>
<keyword evidence="3" id="KW-1185">Reference proteome</keyword>
<organism evidence="2 3">
    <name type="scientific">Cudoniella acicularis</name>
    <dbReference type="NCBI Taxonomy" id="354080"/>
    <lineage>
        <taxon>Eukaryota</taxon>
        <taxon>Fungi</taxon>
        <taxon>Dikarya</taxon>
        <taxon>Ascomycota</taxon>
        <taxon>Pezizomycotina</taxon>
        <taxon>Leotiomycetes</taxon>
        <taxon>Helotiales</taxon>
        <taxon>Tricladiaceae</taxon>
        <taxon>Cudoniella</taxon>
    </lineage>
</organism>
<dbReference type="OrthoDB" id="2153847at2759"/>
<feature type="chain" id="PRO_5034882046" description="Cell wall mannoprotein" evidence="1">
    <location>
        <begin position="19"/>
        <end position="558"/>
    </location>
</feature>
<dbReference type="InterPro" id="IPR053216">
    <property type="entry name" value="Appressorial_penetr-assoc"/>
</dbReference>
<gene>
    <name evidence="2" type="ORF">G7Y89_g4925</name>
</gene>
<evidence type="ECO:0008006" key="4">
    <source>
        <dbReference type="Google" id="ProtNLM"/>
    </source>
</evidence>
<dbReference type="EMBL" id="JAAMPI010000280">
    <property type="protein sequence ID" value="KAF4633194.1"/>
    <property type="molecule type" value="Genomic_DNA"/>
</dbReference>
<evidence type="ECO:0000313" key="2">
    <source>
        <dbReference type="EMBL" id="KAF4633194.1"/>
    </source>
</evidence>
<evidence type="ECO:0000256" key="1">
    <source>
        <dbReference type="SAM" id="SignalP"/>
    </source>
</evidence>
<evidence type="ECO:0000313" key="3">
    <source>
        <dbReference type="Proteomes" id="UP000566819"/>
    </source>
</evidence>
<accession>A0A8H4W6Z2</accession>
<sequence length="558" mass="54963">MKYESASVLVALIGLTSAAPTPAPKNVFTFSIPRAMLRSREVPQEHSHNRFLDGVRVNLNLNNPAKIQDPVFGLLGNAAAAAGAGSITNLDCLHQATADQAFTNAKAAGNVTGQSDALLYAALERNTGSVGLKSVLCNETAVNPEIQAIQQHQDPASTGAAATNKAIVLALAQQLQSIGADPQEALLSGTFAPGSLTDSTGKGNTCDVVDDVEGCIFSQNLLVDDATAAEITAAVAGVAAGSGAAAGTSATPASAAVEASACPASSAAVEATPASVAATPSASAASSNAATGTNVQTFTGTLGGAAPPVVSSAGARPFTVDGDTFVNAGAALQRSCSVQNNACSNAANAGTLSGGVGQCQTQETACNAAASAKKLRRAALDFGSCSNPAIEFADGLDGRTEDSFEAVNQVDFNHGSALNIGVIASFICGQLSSKCDAGASAITACTAGEAAAKAATGQAAADAFNSALGVSATKKRAVVNANVQTFTGSLGGAALPVVESSGDRPFAVDGATFVNEAAALQRSCSVQNTNCANAVNSGKLSGSNVGDCNAQEAACNAA</sequence>
<comment type="caution">
    <text evidence="2">The sequence shown here is derived from an EMBL/GenBank/DDBJ whole genome shotgun (WGS) entry which is preliminary data.</text>
</comment>
<keyword evidence="1" id="KW-0732">Signal</keyword>
<feature type="signal peptide" evidence="1">
    <location>
        <begin position="1"/>
        <end position="18"/>
    </location>
</feature>
<dbReference type="PANTHER" id="PTHR34587:SF1">
    <property type="entry name" value="CIRCUMSPOROZOITE PROTEIN"/>
    <property type="match status" value="1"/>
</dbReference>